<gene>
    <name evidence="1" type="ORF">CEXT_417951</name>
</gene>
<evidence type="ECO:0000313" key="2">
    <source>
        <dbReference type="Proteomes" id="UP001054945"/>
    </source>
</evidence>
<dbReference type="Proteomes" id="UP001054945">
    <property type="component" value="Unassembled WGS sequence"/>
</dbReference>
<keyword evidence="2" id="KW-1185">Reference proteome</keyword>
<evidence type="ECO:0000313" key="1">
    <source>
        <dbReference type="EMBL" id="GIY30778.1"/>
    </source>
</evidence>
<reference evidence="1 2" key="1">
    <citation type="submission" date="2021-06" db="EMBL/GenBank/DDBJ databases">
        <title>Caerostris extrusa draft genome.</title>
        <authorList>
            <person name="Kono N."/>
            <person name="Arakawa K."/>
        </authorList>
    </citation>
    <scope>NUCLEOTIDE SEQUENCE [LARGE SCALE GENOMIC DNA]</scope>
</reference>
<dbReference type="EMBL" id="BPLR01009276">
    <property type="protein sequence ID" value="GIY30778.1"/>
    <property type="molecule type" value="Genomic_DNA"/>
</dbReference>
<accession>A0AAV4S944</accession>
<dbReference type="AlphaFoldDB" id="A0AAV4S944"/>
<protein>
    <submittedName>
        <fullName evidence="1">Uncharacterized protein</fullName>
    </submittedName>
</protein>
<comment type="caution">
    <text evidence="1">The sequence shown here is derived from an EMBL/GenBank/DDBJ whole genome shotgun (WGS) entry which is preliminary data.</text>
</comment>
<sequence length="134" mass="15390">MRSCGTAEVNNGFPLIEKRIEDYYAMVLNLCFGYPRGENRQKTKMIPNLAAAEIAKCISYAWRVQTSWEFYRENMPYKCNNLVKGSSGGMRSCGTAEANNGFSLIEKRIEDYYAMVLKSLFWPPLGRKPPKRQI</sequence>
<name>A0AAV4S944_CAEEX</name>
<proteinExistence type="predicted"/>
<organism evidence="1 2">
    <name type="scientific">Caerostris extrusa</name>
    <name type="common">Bark spider</name>
    <name type="synonym">Caerostris bankana</name>
    <dbReference type="NCBI Taxonomy" id="172846"/>
    <lineage>
        <taxon>Eukaryota</taxon>
        <taxon>Metazoa</taxon>
        <taxon>Ecdysozoa</taxon>
        <taxon>Arthropoda</taxon>
        <taxon>Chelicerata</taxon>
        <taxon>Arachnida</taxon>
        <taxon>Araneae</taxon>
        <taxon>Araneomorphae</taxon>
        <taxon>Entelegynae</taxon>
        <taxon>Araneoidea</taxon>
        <taxon>Araneidae</taxon>
        <taxon>Caerostris</taxon>
    </lineage>
</organism>